<evidence type="ECO:0000313" key="3">
    <source>
        <dbReference type="Proteomes" id="UP000257109"/>
    </source>
</evidence>
<comment type="caution">
    <text evidence="2">The sequence shown here is derived from an EMBL/GenBank/DDBJ whole genome shotgun (WGS) entry which is preliminary data.</text>
</comment>
<dbReference type="OrthoDB" id="1414481at2759"/>
<dbReference type="InterPro" id="IPR036397">
    <property type="entry name" value="RNaseH_sf"/>
</dbReference>
<accession>A0A371GMJ3</accession>
<dbReference type="PANTHER" id="PTHR48475:SF1">
    <property type="entry name" value="RNASE H TYPE-1 DOMAIN-CONTAINING PROTEIN"/>
    <property type="match status" value="1"/>
</dbReference>
<name>A0A371GMJ3_MUCPR</name>
<proteinExistence type="predicted"/>
<evidence type="ECO:0000313" key="2">
    <source>
        <dbReference type="EMBL" id="RDX91744.1"/>
    </source>
</evidence>
<reference evidence="2" key="1">
    <citation type="submission" date="2018-05" db="EMBL/GenBank/DDBJ databases">
        <title>Draft genome of Mucuna pruriens seed.</title>
        <authorList>
            <person name="Nnadi N.E."/>
            <person name="Vos R."/>
            <person name="Hasami M.H."/>
            <person name="Devisetty U.K."/>
            <person name="Aguiy J.C."/>
        </authorList>
    </citation>
    <scope>NUCLEOTIDE SEQUENCE [LARGE SCALE GENOMIC DNA]</scope>
    <source>
        <strain evidence="2">JCA_2017</strain>
    </source>
</reference>
<dbReference type="PANTHER" id="PTHR48475">
    <property type="entry name" value="RIBONUCLEASE H"/>
    <property type="match status" value="1"/>
</dbReference>
<dbReference type="AlphaFoldDB" id="A0A371GMJ3"/>
<dbReference type="Gene3D" id="3.30.420.10">
    <property type="entry name" value="Ribonuclease H-like superfamily/Ribonuclease H"/>
    <property type="match status" value="1"/>
</dbReference>
<sequence>MMTALCELFKIRHHRSIPYRPKANGLVEDAKKNIKKIIQKMVISLKTNRKPESLQANPRTLPLKKKSQRTVPAGVPLEIGKTISERSVVLGGGKPFSVSERLEKP</sequence>
<dbReference type="GO" id="GO:0015074">
    <property type="term" value="P:DNA integration"/>
    <property type="evidence" value="ECO:0007669"/>
    <property type="project" value="InterPro"/>
</dbReference>
<gene>
    <name evidence="2" type="ORF">CR513_26231</name>
</gene>
<dbReference type="SUPFAM" id="SSF53098">
    <property type="entry name" value="Ribonuclease H-like"/>
    <property type="match status" value="1"/>
</dbReference>
<dbReference type="Proteomes" id="UP000257109">
    <property type="component" value="Unassembled WGS sequence"/>
</dbReference>
<feature type="non-terminal residue" evidence="2">
    <location>
        <position position="105"/>
    </location>
</feature>
<keyword evidence="3" id="KW-1185">Reference proteome</keyword>
<dbReference type="GO" id="GO:0003676">
    <property type="term" value="F:nucleic acid binding"/>
    <property type="evidence" value="ECO:0007669"/>
    <property type="project" value="InterPro"/>
</dbReference>
<organism evidence="2 3">
    <name type="scientific">Mucuna pruriens</name>
    <name type="common">Velvet bean</name>
    <name type="synonym">Dolichos pruriens</name>
    <dbReference type="NCBI Taxonomy" id="157652"/>
    <lineage>
        <taxon>Eukaryota</taxon>
        <taxon>Viridiplantae</taxon>
        <taxon>Streptophyta</taxon>
        <taxon>Embryophyta</taxon>
        <taxon>Tracheophyta</taxon>
        <taxon>Spermatophyta</taxon>
        <taxon>Magnoliopsida</taxon>
        <taxon>eudicotyledons</taxon>
        <taxon>Gunneridae</taxon>
        <taxon>Pentapetalae</taxon>
        <taxon>rosids</taxon>
        <taxon>fabids</taxon>
        <taxon>Fabales</taxon>
        <taxon>Fabaceae</taxon>
        <taxon>Papilionoideae</taxon>
        <taxon>50 kb inversion clade</taxon>
        <taxon>NPAAA clade</taxon>
        <taxon>indigoferoid/millettioid clade</taxon>
        <taxon>Phaseoleae</taxon>
        <taxon>Mucuna</taxon>
    </lineage>
</organism>
<dbReference type="InterPro" id="IPR012337">
    <property type="entry name" value="RNaseH-like_sf"/>
</dbReference>
<evidence type="ECO:0000259" key="1">
    <source>
        <dbReference type="PROSITE" id="PS50994"/>
    </source>
</evidence>
<protein>
    <recommendedName>
        <fullName evidence="1">Integrase catalytic domain-containing protein</fullName>
    </recommendedName>
</protein>
<dbReference type="PROSITE" id="PS50994">
    <property type="entry name" value="INTEGRASE"/>
    <property type="match status" value="1"/>
</dbReference>
<dbReference type="InterPro" id="IPR001584">
    <property type="entry name" value="Integrase_cat-core"/>
</dbReference>
<dbReference type="EMBL" id="QJKJ01005044">
    <property type="protein sequence ID" value="RDX91744.1"/>
    <property type="molecule type" value="Genomic_DNA"/>
</dbReference>
<feature type="domain" description="Integrase catalytic" evidence="1">
    <location>
        <begin position="1"/>
        <end position="84"/>
    </location>
</feature>
<feature type="non-terminal residue" evidence="2">
    <location>
        <position position="1"/>
    </location>
</feature>